<dbReference type="AlphaFoldDB" id="A0A291Q1N0"/>
<protein>
    <recommendedName>
        <fullName evidence="5">Chitinase</fullName>
    </recommendedName>
</protein>
<feature type="chain" id="PRO_5012922958" description="Chitinase" evidence="2">
    <location>
        <begin position="29"/>
        <end position="58"/>
    </location>
</feature>
<dbReference type="KEGG" id="sfk:KY5_0622c"/>
<evidence type="ECO:0000256" key="1">
    <source>
        <dbReference type="SAM" id="MobiDB-lite"/>
    </source>
</evidence>
<feature type="signal peptide" evidence="2">
    <location>
        <begin position="1"/>
        <end position="28"/>
    </location>
</feature>
<dbReference type="Proteomes" id="UP000221011">
    <property type="component" value="Chromosome"/>
</dbReference>
<evidence type="ECO:0000256" key="2">
    <source>
        <dbReference type="SAM" id="SignalP"/>
    </source>
</evidence>
<evidence type="ECO:0000313" key="3">
    <source>
        <dbReference type="EMBL" id="ATL25640.1"/>
    </source>
</evidence>
<proteinExistence type="predicted"/>
<keyword evidence="2" id="KW-0732">Signal</keyword>
<accession>A0A291Q1N0</accession>
<name>A0A291Q1N0_9ACTN</name>
<feature type="region of interest" description="Disordered" evidence="1">
    <location>
        <begin position="27"/>
        <end position="58"/>
    </location>
</feature>
<keyword evidence="4" id="KW-1185">Reference proteome</keyword>
<dbReference type="EMBL" id="CP022685">
    <property type="protein sequence ID" value="ATL25640.1"/>
    <property type="molecule type" value="Genomic_DNA"/>
</dbReference>
<evidence type="ECO:0008006" key="5">
    <source>
        <dbReference type="Google" id="ProtNLM"/>
    </source>
</evidence>
<feature type="compositionally biased region" description="Low complexity" evidence="1">
    <location>
        <begin position="37"/>
        <end position="46"/>
    </location>
</feature>
<dbReference type="RefSeq" id="WP_159072472.1">
    <property type="nucleotide sequence ID" value="NZ_CP022685.1"/>
</dbReference>
<evidence type="ECO:0000313" key="4">
    <source>
        <dbReference type="Proteomes" id="UP000221011"/>
    </source>
</evidence>
<reference evidence="3 4" key="1">
    <citation type="submission" date="2017-08" db="EMBL/GenBank/DDBJ databases">
        <title>Complete Genome Sequence of Streptomyces formicae KY5, the formicamycin producer.</title>
        <authorList>
            <person name="Holmes N.A."/>
            <person name="Devine R."/>
            <person name="Qin Z."/>
            <person name="Seipke R.F."/>
            <person name="Wilkinson B."/>
            <person name="Hutchings M.I."/>
        </authorList>
    </citation>
    <scope>NUCLEOTIDE SEQUENCE [LARGE SCALE GENOMIC DNA]</scope>
    <source>
        <strain evidence="3 4">KY5</strain>
    </source>
</reference>
<organism evidence="3 4">
    <name type="scientific">Streptomyces formicae</name>
    <dbReference type="NCBI Taxonomy" id="1616117"/>
    <lineage>
        <taxon>Bacteria</taxon>
        <taxon>Bacillati</taxon>
        <taxon>Actinomycetota</taxon>
        <taxon>Actinomycetes</taxon>
        <taxon>Kitasatosporales</taxon>
        <taxon>Streptomycetaceae</taxon>
        <taxon>Streptomyces</taxon>
    </lineage>
</organism>
<sequence length="58" mass="5735">MLTRTKFTTALAASVLTAGVLGGATAIAAPSEPPASPSARSASASSCLDGDWSYDGYN</sequence>
<gene>
    <name evidence="3" type="ORF">KY5_0622c</name>
</gene>